<protein>
    <submittedName>
        <fullName evidence="6">Uncharacterized protein</fullName>
    </submittedName>
</protein>
<keyword evidence="1" id="KW-0732">Signal</keyword>
<dbReference type="EMBL" id="ML121550">
    <property type="protein sequence ID" value="RPB22617.1"/>
    <property type="molecule type" value="Genomic_DNA"/>
</dbReference>
<evidence type="ECO:0000256" key="1">
    <source>
        <dbReference type="ARBA" id="ARBA00022729"/>
    </source>
</evidence>
<reference evidence="6 7" key="1">
    <citation type="journal article" date="2018" name="Nat. Ecol. Evol.">
        <title>Pezizomycetes genomes reveal the molecular basis of ectomycorrhizal truffle lifestyle.</title>
        <authorList>
            <person name="Murat C."/>
            <person name="Payen T."/>
            <person name="Noel B."/>
            <person name="Kuo A."/>
            <person name="Morin E."/>
            <person name="Chen J."/>
            <person name="Kohler A."/>
            <person name="Krizsan K."/>
            <person name="Balestrini R."/>
            <person name="Da Silva C."/>
            <person name="Montanini B."/>
            <person name="Hainaut M."/>
            <person name="Levati E."/>
            <person name="Barry K.W."/>
            <person name="Belfiori B."/>
            <person name="Cichocki N."/>
            <person name="Clum A."/>
            <person name="Dockter R.B."/>
            <person name="Fauchery L."/>
            <person name="Guy J."/>
            <person name="Iotti M."/>
            <person name="Le Tacon F."/>
            <person name="Lindquist E.A."/>
            <person name="Lipzen A."/>
            <person name="Malagnac F."/>
            <person name="Mello A."/>
            <person name="Molinier V."/>
            <person name="Miyauchi S."/>
            <person name="Poulain J."/>
            <person name="Riccioni C."/>
            <person name="Rubini A."/>
            <person name="Sitrit Y."/>
            <person name="Splivallo R."/>
            <person name="Traeger S."/>
            <person name="Wang M."/>
            <person name="Zifcakova L."/>
            <person name="Wipf D."/>
            <person name="Zambonelli A."/>
            <person name="Paolocci F."/>
            <person name="Nowrousian M."/>
            <person name="Ottonello S."/>
            <person name="Baldrian P."/>
            <person name="Spatafora J.W."/>
            <person name="Henrissat B."/>
            <person name="Nagy L.G."/>
            <person name="Aury J.M."/>
            <person name="Wincker P."/>
            <person name="Grigoriev I.V."/>
            <person name="Bonfante P."/>
            <person name="Martin F.M."/>
        </authorList>
    </citation>
    <scope>NUCLEOTIDE SEQUENCE [LARGE SCALE GENOMIC DNA]</scope>
    <source>
        <strain evidence="6 7">ATCC MYA-4762</strain>
    </source>
</reference>
<accession>A0A3N4LI89</accession>
<proteinExistence type="predicted"/>
<dbReference type="STRING" id="1051890.A0A3N4LI89"/>
<dbReference type="InParanoid" id="A0A3N4LI89"/>
<evidence type="ECO:0000313" key="6">
    <source>
        <dbReference type="EMBL" id="RPB22617.1"/>
    </source>
</evidence>
<evidence type="ECO:0000313" key="7">
    <source>
        <dbReference type="Proteomes" id="UP000267821"/>
    </source>
</evidence>
<keyword evidence="3" id="KW-0325">Glycoprotein</keyword>
<keyword evidence="7" id="KW-1185">Reference proteome</keyword>
<keyword evidence="4" id="KW-0326">Glycosidase</keyword>
<dbReference type="OrthoDB" id="4187847at2759"/>
<feature type="transmembrane region" description="Helical" evidence="5">
    <location>
        <begin position="115"/>
        <end position="136"/>
    </location>
</feature>
<dbReference type="PANTHER" id="PTHR12145:SF36">
    <property type="entry name" value="MANNAN ENDO-1,6-ALPHA-MANNOSIDASE DCW1"/>
    <property type="match status" value="1"/>
</dbReference>
<dbReference type="PANTHER" id="PTHR12145">
    <property type="entry name" value="MANNAN ENDO-1,6-ALPHA-MANNOSIDASE DCW1"/>
    <property type="match status" value="1"/>
</dbReference>
<dbReference type="GO" id="GO:0009272">
    <property type="term" value="P:fungal-type cell wall biogenesis"/>
    <property type="evidence" value="ECO:0007669"/>
    <property type="project" value="TreeGrafter"/>
</dbReference>
<evidence type="ECO:0000256" key="2">
    <source>
        <dbReference type="ARBA" id="ARBA00022801"/>
    </source>
</evidence>
<dbReference type="GO" id="GO:0016052">
    <property type="term" value="P:carbohydrate catabolic process"/>
    <property type="evidence" value="ECO:0007669"/>
    <property type="project" value="InterPro"/>
</dbReference>
<sequence length="140" mass="14754">MTVQMAPFTQDYIMSKLRMTAIAAAKQYDGGDNRRTCGMRWTVSTCDGSFKVGLLGQTLPALEVIQSTLILSAPAPVTATTGGTSKGDLNAGMTGLNYTGLRDLSKDPITAGEKVGAAFLTLLMGGVLGGFAWFIVKDRI</sequence>
<dbReference type="InterPro" id="IPR014480">
    <property type="entry name" value="Mannan-1_6-alpha_mannosidase"/>
</dbReference>
<evidence type="ECO:0000256" key="4">
    <source>
        <dbReference type="ARBA" id="ARBA00023295"/>
    </source>
</evidence>
<dbReference type="Proteomes" id="UP000267821">
    <property type="component" value="Unassembled WGS sequence"/>
</dbReference>
<evidence type="ECO:0000256" key="5">
    <source>
        <dbReference type="SAM" id="Phobius"/>
    </source>
</evidence>
<keyword evidence="5" id="KW-0812">Transmembrane</keyword>
<dbReference type="InterPro" id="IPR005198">
    <property type="entry name" value="Glyco_hydro_76"/>
</dbReference>
<dbReference type="GO" id="GO:0008496">
    <property type="term" value="F:mannan endo-1,6-alpha-mannosidase activity"/>
    <property type="evidence" value="ECO:0007669"/>
    <property type="project" value="InterPro"/>
</dbReference>
<keyword evidence="2" id="KW-0378">Hydrolase</keyword>
<dbReference type="Pfam" id="PF03663">
    <property type="entry name" value="Glyco_hydro_76"/>
    <property type="match status" value="1"/>
</dbReference>
<gene>
    <name evidence="6" type="ORF">L211DRAFT_850382</name>
</gene>
<organism evidence="6 7">
    <name type="scientific">Terfezia boudieri ATCC MYA-4762</name>
    <dbReference type="NCBI Taxonomy" id="1051890"/>
    <lineage>
        <taxon>Eukaryota</taxon>
        <taxon>Fungi</taxon>
        <taxon>Dikarya</taxon>
        <taxon>Ascomycota</taxon>
        <taxon>Pezizomycotina</taxon>
        <taxon>Pezizomycetes</taxon>
        <taxon>Pezizales</taxon>
        <taxon>Pezizaceae</taxon>
        <taxon>Terfezia</taxon>
    </lineage>
</organism>
<evidence type="ECO:0000256" key="3">
    <source>
        <dbReference type="ARBA" id="ARBA00023180"/>
    </source>
</evidence>
<name>A0A3N4LI89_9PEZI</name>
<keyword evidence="5" id="KW-0472">Membrane</keyword>
<dbReference type="AlphaFoldDB" id="A0A3N4LI89"/>
<keyword evidence="5" id="KW-1133">Transmembrane helix</keyword>